<reference evidence="1" key="1">
    <citation type="journal article" date="2016" name="Nat. Genet.">
        <title>A high-quality carrot genome assembly provides new insights into carotenoid accumulation and asterid genome evolution.</title>
        <authorList>
            <person name="Iorizzo M."/>
            <person name="Ellison S."/>
            <person name="Senalik D."/>
            <person name="Zeng P."/>
            <person name="Satapoomin P."/>
            <person name="Huang J."/>
            <person name="Bowman M."/>
            <person name="Iovene M."/>
            <person name="Sanseverino W."/>
            <person name="Cavagnaro P."/>
            <person name="Yildiz M."/>
            <person name="Macko-Podgorni A."/>
            <person name="Moranska E."/>
            <person name="Grzebelus E."/>
            <person name="Grzebelus D."/>
            <person name="Ashrafi H."/>
            <person name="Zheng Z."/>
            <person name="Cheng S."/>
            <person name="Spooner D."/>
            <person name="Van Deynze A."/>
            <person name="Simon P."/>
        </authorList>
    </citation>
    <scope>NUCLEOTIDE SEQUENCE</scope>
    <source>
        <tissue evidence="1">Leaf</tissue>
    </source>
</reference>
<keyword evidence="2" id="KW-1185">Reference proteome</keyword>
<proteinExistence type="predicted"/>
<dbReference type="PANTHER" id="PTHR37710:SF1">
    <property type="entry name" value="TRANSMEMBRANE PROTEIN"/>
    <property type="match status" value="1"/>
</dbReference>
<sequence>MQKACTKAQANGGLIGSTTRRIARFTAPALPFIHAVQYEWLVVLAFLDDHIRVVASILKNRYPSSTYLFRKIDRLVDIVVVLPERLDDTMSNFPVIIQRIPLLDSALTTLISCINLILSIFTHWRISYYTREKDITVDVSFDNFSDGSDRMVQLNTDQFKEEVKEAKAGMKGSYKDVYERGKRELLFGKKRENANDQDLLESYYSTEEALECDDNAGTGSDDNIVVSEDPIMELFDTSWHMNPAKAGSLPAGSFPFT</sequence>
<dbReference type="AlphaFoldDB" id="A0AAF0XYH0"/>
<evidence type="ECO:0000313" key="2">
    <source>
        <dbReference type="Proteomes" id="UP000077755"/>
    </source>
</evidence>
<dbReference type="PANTHER" id="PTHR37710">
    <property type="entry name" value="TRANSMEMBRANE PROTEIN"/>
    <property type="match status" value="1"/>
</dbReference>
<protein>
    <submittedName>
        <fullName evidence="1">Uncharacterized protein</fullName>
    </submittedName>
</protein>
<accession>A0AAF0XYH0</accession>
<evidence type="ECO:0000313" key="1">
    <source>
        <dbReference type="EMBL" id="WOH16631.1"/>
    </source>
</evidence>
<gene>
    <name evidence="1" type="ORF">DCAR_0936189</name>
</gene>
<organism evidence="1 2">
    <name type="scientific">Daucus carota subsp. sativus</name>
    <name type="common">Carrot</name>
    <dbReference type="NCBI Taxonomy" id="79200"/>
    <lineage>
        <taxon>Eukaryota</taxon>
        <taxon>Viridiplantae</taxon>
        <taxon>Streptophyta</taxon>
        <taxon>Embryophyta</taxon>
        <taxon>Tracheophyta</taxon>
        <taxon>Spermatophyta</taxon>
        <taxon>Magnoliopsida</taxon>
        <taxon>eudicotyledons</taxon>
        <taxon>Gunneridae</taxon>
        <taxon>Pentapetalae</taxon>
        <taxon>asterids</taxon>
        <taxon>campanulids</taxon>
        <taxon>Apiales</taxon>
        <taxon>Apiaceae</taxon>
        <taxon>Apioideae</taxon>
        <taxon>Scandiceae</taxon>
        <taxon>Daucinae</taxon>
        <taxon>Daucus</taxon>
        <taxon>Daucus sect. Daucus</taxon>
    </lineage>
</organism>
<dbReference type="Proteomes" id="UP000077755">
    <property type="component" value="Chromosome 9"/>
</dbReference>
<reference evidence="1" key="2">
    <citation type="submission" date="2022-03" db="EMBL/GenBank/DDBJ databases">
        <title>Draft title - Genomic analysis of global carrot germplasm unveils the trajectory of domestication and the origin of high carotenoid orange carrot.</title>
        <authorList>
            <person name="Iorizzo M."/>
            <person name="Ellison S."/>
            <person name="Senalik D."/>
            <person name="Macko-Podgorni A."/>
            <person name="Grzebelus D."/>
            <person name="Bostan H."/>
            <person name="Rolling W."/>
            <person name="Curaba J."/>
            <person name="Simon P."/>
        </authorList>
    </citation>
    <scope>NUCLEOTIDE SEQUENCE</scope>
    <source>
        <tissue evidence="1">Leaf</tissue>
    </source>
</reference>
<dbReference type="EMBL" id="CP093351">
    <property type="protein sequence ID" value="WOH16631.1"/>
    <property type="molecule type" value="Genomic_DNA"/>
</dbReference>
<name>A0AAF0XYH0_DAUCS</name>